<evidence type="ECO:0000313" key="2">
    <source>
        <dbReference type="Proteomes" id="UP000828390"/>
    </source>
</evidence>
<keyword evidence="2" id="KW-1185">Reference proteome</keyword>
<organism evidence="1 2">
    <name type="scientific">Dreissena polymorpha</name>
    <name type="common">Zebra mussel</name>
    <name type="synonym">Mytilus polymorpha</name>
    <dbReference type="NCBI Taxonomy" id="45954"/>
    <lineage>
        <taxon>Eukaryota</taxon>
        <taxon>Metazoa</taxon>
        <taxon>Spiralia</taxon>
        <taxon>Lophotrochozoa</taxon>
        <taxon>Mollusca</taxon>
        <taxon>Bivalvia</taxon>
        <taxon>Autobranchia</taxon>
        <taxon>Heteroconchia</taxon>
        <taxon>Euheterodonta</taxon>
        <taxon>Imparidentia</taxon>
        <taxon>Neoheterodontei</taxon>
        <taxon>Myida</taxon>
        <taxon>Dreissenoidea</taxon>
        <taxon>Dreissenidae</taxon>
        <taxon>Dreissena</taxon>
    </lineage>
</organism>
<reference evidence="1" key="2">
    <citation type="submission" date="2020-11" db="EMBL/GenBank/DDBJ databases">
        <authorList>
            <person name="McCartney M.A."/>
            <person name="Auch B."/>
            <person name="Kono T."/>
            <person name="Mallez S."/>
            <person name="Becker A."/>
            <person name="Gohl D.M."/>
            <person name="Silverstein K.A.T."/>
            <person name="Koren S."/>
            <person name="Bechman K.B."/>
            <person name="Herman A."/>
            <person name="Abrahante J.E."/>
            <person name="Garbe J."/>
        </authorList>
    </citation>
    <scope>NUCLEOTIDE SEQUENCE</scope>
    <source>
        <strain evidence="1">Duluth1</strain>
        <tissue evidence="1">Whole animal</tissue>
    </source>
</reference>
<dbReference type="Proteomes" id="UP000828390">
    <property type="component" value="Unassembled WGS sequence"/>
</dbReference>
<dbReference type="AlphaFoldDB" id="A0A9D4C2E9"/>
<comment type="caution">
    <text evidence="1">The sequence shown here is derived from an EMBL/GenBank/DDBJ whole genome shotgun (WGS) entry which is preliminary data.</text>
</comment>
<evidence type="ECO:0000313" key="1">
    <source>
        <dbReference type="EMBL" id="KAH3715929.1"/>
    </source>
</evidence>
<accession>A0A9D4C2E9</accession>
<reference evidence="1" key="1">
    <citation type="journal article" date="2019" name="bioRxiv">
        <title>The Genome of the Zebra Mussel, Dreissena polymorpha: A Resource for Invasive Species Research.</title>
        <authorList>
            <person name="McCartney M.A."/>
            <person name="Auch B."/>
            <person name="Kono T."/>
            <person name="Mallez S."/>
            <person name="Zhang Y."/>
            <person name="Obille A."/>
            <person name="Becker A."/>
            <person name="Abrahante J.E."/>
            <person name="Garbe J."/>
            <person name="Badalamenti J.P."/>
            <person name="Herman A."/>
            <person name="Mangelson H."/>
            <person name="Liachko I."/>
            <person name="Sullivan S."/>
            <person name="Sone E.D."/>
            <person name="Koren S."/>
            <person name="Silverstein K.A.T."/>
            <person name="Beckman K.B."/>
            <person name="Gohl D.M."/>
        </authorList>
    </citation>
    <scope>NUCLEOTIDE SEQUENCE</scope>
    <source>
        <strain evidence="1">Duluth1</strain>
        <tissue evidence="1">Whole animal</tissue>
    </source>
</reference>
<dbReference type="EMBL" id="JAIWYP010000013">
    <property type="protein sequence ID" value="KAH3715929.1"/>
    <property type="molecule type" value="Genomic_DNA"/>
</dbReference>
<name>A0A9D4C2E9_DREPO</name>
<sequence length="99" mass="11507">MKKSLKAISTGPQYKEGTTWSRQLEEKAEPVATHVHWAMKNCKENPHVLRQNFDSVVKQYKNEHDNCLDTSRCKTDTNYEPSRTVITNSKVEKMLLKVQ</sequence>
<proteinExistence type="predicted"/>
<protein>
    <submittedName>
        <fullName evidence="1">Uncharacterized protein</fullName>
    </submittedName>
</protein>
<gene>
    <name evidence="1" type="ORF">DPMN_058645</name>
</gene>